<dbReference type="Proteomes" id="UP000287687">
    <property type="component" value="Unassembled WGS sequence"/>
</dbReference>
<dbReference type="Gene3D" id="3.40.630.10">
    <property type="entry name" value="Zn peptidases"/>
    <property type="match status" value="1"/>
</dbReference>
<feature type="binding site" evidence="2">
    <location>
        <position position="354"/>
    </location>
    <ligand>
        <name>Mn(2+)</name>
        <dbReference type="ChEBI" id="CHEBI:29035"/>
        <label>2</label>
    </ligand>
</feature>
<feature type="binding site" evidence="2">
    <location>
        <position position="134"/>
    </location>
    <ligand>
        <name>Mn(2+)</name>
        <dbReference type="ChEBI" id="CHEBI:29035"/>
        <label>2</label>
    </ligand>
</feature>
<dbReference type="PANTHER" id="PTHR11014">
    <property type="entry name" value="PEPTIDASE M20 FAMILY MEMBER"/>
    <property type="match status" value="1"/>
</dbReference>
<reference evidence="4 5" key="1">
    <citation type="submission" date="2019-01" db="EMBL/GenBank/DDBJ databases">
        <title>The draft genome of Rhizobium sp. 24NR.</title>
        <authorList>
            <person name="Liu L."/>
            <person name="Liang L."/>
            <person name="Shi S."/>
            <person name="Xu L."/>
            <person name="Wang X."/>
            <person name="Li L."/>
            <person name="Zhang X."/>
        </authorList>
    </citation>
    <scope>NUCLEOTIDE SEQUENCE [LARGE SCALE GENOMIC DNA]</scope>
    <source>
        <strain evidence="4 5">24NR</strain>
    </source>
</reference>
<dbReference type="Pfam" id="PF01546">
    <property type="entry name" value="Peptidase_M20"/>
    <property type="match status" value="1"/>
</dbReference>
<gene>
    <name evidence="4" type="ORF">EPK99_07535</name>
</gene>
<evidence type="ECO:0000259" key="3">
    <source>
        <dbReference type="Pfam" id="PF07687"/>
    </source>
</evidence>
<dbReference type="GO" id="GO:0016787">
    <property type="term" value="F:hydrolase activity"/>
    <property type="evidence" value="ECO:0007669"/>
    <property type="project" value="UniProtKB-KW"/>
</dbReference>
<feature type="domain" description="Peptidase M20 dimerisation" evidence="3">
    <location>
        <begin position="181"/>
        <end position="275"/>
    </location>
</feature>
<keyword evidence="1 4" id="KW-0378">Hydrolase</keyword>
<organism evidence="4 5">
    <name type="scientific">Neorhizobium lilium</name>
    <dbReference type="NCBI Taxonomy" id="2503024"/>
    <lineage>
        <taxon>Bacteria</taxon>
        <taxon>Pseudomonadati</taxon>
        <taxon>Pseudomonadota</taxon>
        <taxon>Alphaproteobacteria</taxon>
        <taxon>Hyphomicrobiales</taxon>
        <taxon>Rhizobiaceae</taxon>
        <taxon>Rhizobium/Agrobacterium group</taxon>
        <taxon>Neorhizobium</taxon>
    </lineage>
</organism>
<feature type="binding site" evidence="2">
    <location>
        <position position="101"/>
    </location>
    <ligand>
        <name>Mn(2+)</name>
        <dbReference type="ChEBI" id="CHEBI:29035"/>
        <label>2</label>
    </ligand>
</feature>
<dbReference type="Pfam" id="PF07687">
    <property type="entry name" value="M20_dimer"/>
    <property type="match status" value="1"/>
</dbReference>
<dbReference type="SUPFAM" id="SSF55031">
    <property type="entry name" value="Bacterial exopeptidase dimerisation domain"/>
    <property type="match status" value="1"/>
</dbReference>
<comment type="caution">
    <text evidence="4">The sequence shown here is derived from an EMBL/GenBank/DDBJ whole genome shotgun (WGS) entry which is preliminary data.</text>
</comment>
<evidence type="ECO:0000256" key="1">
    <source>
        <dbReference type="ARBA" id="ARBA00022801"/>
    </source>
</evidence>
<dbReference type="PIRSF" id="PIRSF005962">
    <property type="entry name" value="Pept_M20D_amidohydro"/>
    <property type="match status" value="1"/>
</dbReference>
<proteinExistence type="predicted"/>
<dbReference type="SUPFAM" id="SSF53187">
    <property type="entry name" value="Zn-dependent exopeptidases"/>
    <property type="match status" value="1"/>
</dbReference>
<keyword evidence="5" id="KW-1185">Reference proteome</keyword>
<dbReference type="EMBL" id="SBIP01000002">
    <property type="protein sequence ID" value="RWX78458.1"/>
    <property type="molecule type" value="Genomic_DNA"/>
</dbReference>
<dbReference type="InterPro" id="IPR011650">
    <property type="entry name" value="Peptidase_M20_dimer"/>
</dbReference>
<dbReference type="NCBIfam" id="TIGR01891">
    <property type="entry name" value="amidohydrolases"/>
    <property type="match status" value="1"/>
</dbReference>
<feature type="binding site" evidence="2">
    <location>
        <position position="160"/>
    </location>
    <ligand>
        <name>Mn(2+)</name>
        <dbReference type="ChEBI" id="CHEBI:29035"/>
        <label>2</label>
    </ligand>
</feature>
<protein>
    <submittedName>
        <fullName evidence="4">Amidohydrolase</fullName>
    </submittedName>
</protein>
<dbReference type="PANTHER" id="PTHR11014:SF169">
    <property type="entry name" value="CLAN MH, FAMILY M20, PEPTIDASE T-LIKE METALLOPEPTIDASE"/>
    <property type="match status" value="1"/>
</dbReference>
<dbReference type="OrthoDB" id="9777385at2"/>
<dbReference type="GO" id="GO:0046872">
    <property type="term" value="F:metal ion binding"/>
    <property type="evidence" value="ECO:0007669"/>
    <property type="project" value="UniProtKB-KW"/>
</dbReference>
<evidence type="ECO:0000313" key="4">
    <source>
        <dbReference type="EMBL" id="RWX78458.1"/>
    </source>
</evidence>
<dbReference type="InterPro" id="IPR036264">
    <property type="entry name" value="Bact_exopeptidase_dim_dom"/>
</dbReference>
<dbReference type="InterPro" id="IPR017439">
    <property type="entry name" value="Amidohydrolase"/>
</dbReference>
<evidence type="ECO:0000256" key="2">
    <source>
        <dbReference type="PIRSR" id="PIRSR005962-1"/>
    </source>
</evidence>
<name>A0A3S3VNL3_9HYPH</name>
<keyword evidence="2" id="KW-0479">Metal-binding</keyword>
<dbReference type="AlphaFoldDB" id="A0A3S3VNL3"/>
<feature type="binding site" evidence="2">
    <location>
        <position position="99"/>
    </location>
    <ligand>
        <name>Mn(2+)</name>
        <dbReference type="ChEBI" id="CHEBI:29035"/>
        <label>2</label>
    </ligand>
</feature>
<dbReference type="RefSeq" id="WP_128442436.1">
    <property type="nucleotide sequence ID" value="NZ_SBIP01000002.1"/>
</dbReference>
<dbReference type="InterPro" id="IPR002933">
    <property type="entry name" value="Peptidase_M20"/>
</dbReference>
<keyword evidence="2" id="KW-0464">Manganese</keyword>
<evidence type="ECO:0000313" key="5">
    <source>
        <dbReference type="Proteomes" id="UP000287687"/>
    </source>
</evidence>
<accession>A0A3S3VNL3</accession>
<comment type="cofactor">
    <cofactor evidence="2">
        <name>Mn(2+)</name>
        <dbReference type="ChEBI" id="CHEBI:29035"/>
    </cofactor>
    <text evidence="2">The Mn(2+) ion enhances activity.</text>
</comment>
<dbReference type="Gene3D" id="3.30.70.360">
    <property type="match status" value="1"/>
</dbReference>
<sequence length="381" mass="40522">MYLTNTDLIELTAFRRRLHAMPEVSGEEVRTAAEVEKFLAGTAPDRVITGLGGTGLAVIYDSGLPGPTILFRAELDALPIEETGDPDYRSAIPGKGHMCGHDGHMTILTALGRHFGRSRPSQGRVVLLFQPAEETGAGAAAVIADERFVELSPDYSFSLHNFPSLPLGHVWLKQGTANCASRGLKITLTGRTAHASMPETGVSPMPALAMLMPSLTALSSGSITTGNLVLLTVTHAVLGEPAFGIAPGHAELWVTLRTMTDAGMQALVDAAEALVVRVAAKCGLEHRFDYHDVFLHSENHPDAVAHLGAALDAEGIPHETGEALRASEDFGRFGAVSRSAMFFLGAGEDTPALHNPNYDFPNDLIPIGARIFIRVARNILG</sequence>